<dbReference type="AlphaFoldDB" id="A0A2P9HD70"/>
<reference evidence="2" key="1">
    <citation type="submission" date="2017-12" db="EMBL/GenBank/DDBJ databases">
        <authorList>
            <person name="Diaz M."/>
        </authorList>
    </citation>
    <scope>NUCLEOTIDE SEQUENCE [LARGE SCALE GENOMIC DNA]</scope>
    <source>
        <strain evidence="2">FI11154</strain>
    </source>
</reference>
<evidence type="ECO:0000313" key="1">
    <source>
        <dbReference type="EMBL" id="SPL62032.1"/>
    </source>
</evidence>
<organism evidence="1 2">
    <name type="scientific">Ochrobactrum soli</name>
    <dbReference type="NCBI Taxonomy" id="2448455"/>
    <lineage>
        <taxon>Bacteria</taxon>
        <taxon>Pseudomonadati</taxon>
        <taxon>Pseudomonadota</taxon>
        <taxon>Alphaproteobacteria</taxon>
        <taxon>Hyphomicrobiales</taxon>
        <taxon>Brucellaceae</taxon>
        <taxon>Brucella/Ochrobactrum group</taxon>
        <taxon>Ochrobactrum</taxon>
    </lineage>
</organism>
<protein>
    <submittedName>
        <fullName evidence="1">Uncharacterized protein</fullName>
    </submittedName>
</protein>
<proteinExistence type="predicted"/>
<sequence>MLMEGNTFSCARTGDENSIVALSKAPADRILENTVSSFLEKARHE</sequence>
<dbReference type="EMBL" id="OOFM01000001">
    <property type="protein sequence ID" value="SPL62032.1"/>
    <property type="molecule type" value="Genomic_DNA"/>
</dbReference>
<evidence type="ECO:0000313" key="2">
    <source>
        <dbReference type="Proteomes" id="UP000246073"/>
    </source>
</evidence>
<dbReference type="Proteomes" id="UP000246073">
    <property type="component" value="Unassembled WGS sequence"/>
</dbReference>
<accession>A0A2P9HD70</accession>
<name>A0A2P9HD70_9HYPH</name>
<gene>
    <name evidence="1" type="ORF">OHAE_4824</name>
</gene>